<accession>A0A948TJE4</accession>
<proteinExistence type="predicted"/>
<dbReference type="AlphaFoldDB" id="A0A948TJE4"/>
<organism evidence="1 2">
    <name type="scientific">Candidatus Paralactobacillus gallistercoris</name>
    <dbReference type="NCBI Taxonomy" id="2838724"/>
    <lineage>
        <taxon>Bacteria</taxon>
        <taxon>Bacillati</taxon>
        <taxon>Bacillota</taxon>
        <taxon>Bacilli</taxon>
        <taxon>Lactobacillales</taxon>
        <taxon>Lactobacillaceae</taxon>
        <taxon>Lactobacillus</taxon>
    </lineage>
</organism>
<dbReference type="Proteomes" id="UP000777303">
    <property type="component" value="Unassembled WGS sequence"/>
</dbReference>
<evidence type="ECO:0000313" key="2">
    <source>
        <dbReference type="Proteomes" id="UP000777303"/>
    </source>
</evidence>
<protein>
    <submittedName>
        <fullName evidence="1">Uncharacterized protein</fullName>
    </submittedName>
</protein>
<comment type="caution">
    <text evidence="1">The sequence shown here is derived from an EMBL/GenBank/DDBJ whole genome shotgun (WGS) entry which is preliminary data.</text>
</comment>
<gene>
    <name evidence="1" type="ORF">H9901_03490</name>
</gene>
<sequence>MIKTWHLMFDKLAYQAQQIQDLMHAFKTEGHFNGFPLIDAKVTSNTNSLIYADVIFDQTVSDLDLNLQSLQRMVKYVYARLVIPHGMQTPKYYQIIARSLDELGIELTRFPNGNNDVIFWSKNNIF</sequence>
<dbReference type="EMBL" id="JAHLFS010000047">
    <property type="protein sequence ID" value="MBU3851743.1"/>
    <property type="molecule type" value="Genomic_DNA"/>
</dbReference>
<evidence type="ECO:0000313" key="1">
    <source>
        <dbReference type="EMBL" id="MBU3851743.1"/>
    </source>
</evidence>
<name>A0A948TJE4_9LACO</name>
<reference evidence="1" key="1">
    <citation type="journal article" date="2021" name="PeerJ">
        <title>Extensive microbial diversity within the chicken gut microbiome revealed by metagenomics and culture.</title>
        <authorList>
            <person name="Gilroy R."/>
            <person name="Ravi A."/>
            <person name="Getino M."/>
            <person name="Pursley I."/>
            <person name="Horton D.L."/>
            <person name="Alikhan N.F."/>
            <person name="Baker D."/>
            <person name="Gharbi K."/>
            <person name="Hall N."/>
            <person name="Watson M."/>
            <person name="Adriaenssens E.M."/>
            <person name="Foster-Nyarko E."/>
            <person name="Jarju S."/>
            <person name="Secka A."/>
            <person name="Antonio M."/>
            <person name="Oren A."/>
            <person name="Chaudhuri R.R."/>
            <person name="La Ragione R."/>
            <person name="Hildebrand F."/>
            <person name="Pallen M.J."/>
        </authorList>
    </citation>
    <scope>NUCLEOTIDE SEQUENCE</scope>
    <source>
        <strain evidence="1">F6-6636</strain>
    </source>
</reference>
<reference evidence="1" key="2">
    <citation type="submission" date="2021-04" db="EMBL/GenBank/DDBJ databases">
        <authorList>
            <person name="Gilroy R."/>
        </authorList>
    </citation>
    <scope>NUCLEOTIDE SEQUENCE</scope>
    <source>
        <strain evidence="1">F6-6636</strain>
    </source>
</reference>